<sequence length="207" mass="22311">MLASFALAAILAIESAFAAPVDTYSGAQAVEITPAQILAAAPASATCDYTTTDECRTNEEAAPWISKSFTQMGISTKAEQAALIALMAFESGDFRYNTNLQGHVGQGTRNMQSGEYNLKYAQSIPMLREPLEEIGTSDLGEVLKLVLPDEFSFNSAAWFLRTQCSPDIQEGLKNGGEEGWAKYIKECVGTDPEPRKADWQAAVNALA</sequence>
<comment type="caution">
    <text evidence="2">The sequence shown here is derived from an EMBL/GenBank/DDBJ whole genome shotgun (WGS) entry which is preliminary data.</text>
</comment>
<evidence type="ECO:0000256" key="1">
    <source>
        <dbReference type="SAM" id="SignalP"/>
    </source>
</evidence>
<feature type="chain" id="PRO_5034202246" evidence="1">
    <location>
        <begin position="19"/>
        <end position="207"/>
    </location>
</feature>
<dbReference type="EMBL" id="JAACFV010000002">
    <property type="protein sequence ID" value="KAF7514214.1"/>
    <property type="molecule type" value="Genomic_DNA"/>
</dbReference>
<dbReference type="OrthoDB" id="2349272at2759"/>
<gene>
    <name evidence="2" type="ORF">GJ744_004539</name>
</gene>
<keyword evidence="3" id="KW-1185">Reference proteome</keyword>
<accession>A0A8H7ATR7</accession>
<organism evidence="2 3">
    <name type="scientific">Endocarpon pusillum</name>
    <dbReference type="NCBI Taxonomy" id="364733"/>
    <lineage>
        <taxon>Eukaryota</taxon>
        <taxon>Fungi</taxon>
        <taxon>Dikarya</taxon>
        <taxon>Ascomycota</taxon>
        <taxon>Pezizomycotina</taxon>
        <taxon>Eurotiomycetes</taxon>
        <taxon>Chaetothyriomycetidae</taxon>
        <taxon>Verrucariales</taxon>
        <taxon>Verrucariaceae</taxon>
        <taxon>Endocarpon</taxon>
    </lineage>
</organism>
<reference evidence="2" key="1">
    <citation type="submission" date="2020-02" db="EMBL/GenBank/DDBJ databases">
        <authorList>
            <person name="Palmer J.M."/>
        </authorList>
    </citation>
    <scope>NUCLEOTIDE SEQUENCE</scope>
    <source>
        <strain evidence="2">EPUS1.4</strain>
        <tissue evidence="2">Thallus</tissue>
    </source>
</reference>
<protein>
    <submittedName>
        <fullName evidence="2">Uncharacterized protein</fullName>
    </submittedName>
</protein>
<dbReference type="Proteomes" id="UP000606974">
    <property type="component" value="Unassembled WGS sequence"/>
</dbReference>
<evidence type="ECO:0000313" key="3">
    <source>
        <dbReference type="Proteomes" id="UP000606974"/>
    </source>
</evidence>
<feature type="signal peptide" evidence="1">
    <location>
        <begin position="1"/>
        <end position="18"/>
    </location>
</feature>
<keyword evidence="1" id="KW-0732">Signal</keyword>
<dbReference type="AlphaFoldDB" id="A0A8H7ATR7"/>
<name>A0A8H7ATR7_9EURO</name>
<evidence type="ECO:0000313" key="2">
    <source>
        <dbReference type="EMBL" id="KAF7514214.1"/>
    </source>
</evidence>
<proteinExistence type="predicted"/>